<dbReference type="EMBL" id="JAJOMB010000012">
    <property type="protein sequence ID" value="MCD5313508.1"/>
    <property type="molecule type" value="Genomic_DNA"/>
</dbReference>
<accession>A0A9X1NG56</accession>
<evidence type="ECO:0000313" key="3">
    <source>
        <dbReference type="EMBL" id="MCD5313508.1"/>
    </source>
</evidence>
<dbReference type="AlphaFoldDB" id="A0A9X1NG56"/>
<evidence type="ECO:0000313" key="4">
    <source>
        <dbReference type="Proteomes" id="UP001138997"/>
    </source>
</evidence>
<name>A0A9X1NG56_9ACTN</name>
<keyword evidence="4" id="KW-1185">Reference proteome</keyword>
<protein>
    <submittedName>
        <fullName evidence="3">SRPBCC domain-containing protein</fullName>
    </submittedName>
</protein>
<dbReference type="Pfam" id="PF08327">
    <property type="entry name" value="AHSA1"/>
    <property type="match status" value="1"/>
</dbReference>
<dbReference type="InterPro" id="IPR023393">
    <property type="entry name" value="START-like_dom_sf"/>
</dbReference>
<gene>
    <name evidence="3" type="ORF">LR394_21600</name>
</gene>
<dbReference type="InterPro" id="IPR013538">
    <property type="entry name" value="ASHA1/2-like_C"/>
</dbReference>
<feature type="domain" description="Activator of Hsp90 ATPase homologue 1/2-like C-terminal" evidence="2">
    <location>
        <begin position="37"/>
        <end position="138"/>
    </location>
</feature>
<comment type="similarity">
    <text evidence="1">Belongs to the AHA1 family.</text>
</comment>
<dbReference type="Gene3D" id="3.30.530.20">
    <property type="match status" value="1"/>
</dbReference>
<comment type="caution">
    <text evidence="3">The sequence shown here is derived from an EMBL/GenBank/DDBJ whole genome shotgun (WGS) entry which is preliminary data.</text>
</comment>
<reference evidence="3" key="1">
    <citation type="submission" date="2021-11" db="EMBL/GenBank/DDBJ databases">
        <title>Streptomyces corallinus and Kineosporia corallina sp. nov., two new coral-derived marine actinobacteria.</title>
        <authorList>
            <person name="Buangrab K."/>
            <person name="Sutthacheep M."/>
            <person name="Yeemin T."/>
            <person name="Harunari E."/>
            <person name="Igarashi Y."/>
            <person name="Sripreechasak P."/>
            <person name="Kanchanasin P."/>
            <person name="Tanasupawat S."/>
            <person name="Phongsopitanun W."/>
        </authorList>
    </citation>
    <scope>NUCLEOTIDE SEQUENCE</scope>
    <source>
        <strain evidence="3">JCM 31032</strain>
    </source>
</reference>
<evidence type="ECO:0000259" key="2">
    <source>
        <dbReference type="Pfam" id="PF08327"/>
    </source>
</evidence>
<dbReference type="SUPFAM" id="SSF55961">
    <property type="entry name" value="Bet v1-like"/>
    <property type="match status" value="1"/>
</dbReference>
<dbReference type="Proteomes" id="UP001138997">
    <property type="component" value="Unassembled WGS sequence"/>
</dbReference>
<evidence type="ECO:0000256" key="1">
    <source>
        <dbReference type="ARBA" id="ARBA00006817"/>
    </source>
</evidence>
<proteinExistence type="inferred from homology"/>
<dbReference type="RefSeq" id="WP_231444767.1">
    <property type="nucleotide sequence ID" value="NZ_JAJOMB010000012.1"/>
</dbReference>
<organism evidence="3 4">
    <name type="scientific">Kineosporia babensis</name>
    <dbReference type="NCBI Taxonomy" id="499548"/>
    <lineage>
        <taxon>Bacteria</taxon>
        <taxon>Bacillati</taxon>
        <taxon>Actinomycetota</taxon>
        <taxon>Actinomycetes</taxon>
        <taxon>Kineosporiales</taxon>
        <taxon>Kineosporiaceae</taxon>
        <taxon>Kineosporia</taxon>
    </lineage>
</organism>
<sequence length="214" mass="22959">MDVATAAGLVVREIRNSTRDGVSTKVQIARRTYATDQADLWDTLTNAERIPRWFLPISGDLQVGGKYQLEGNAGGTVERCEAPEVFAITWEFGGMTSWVQVRVQPDGAGATLELEHEAVVPQEMWDQFGPGATGVGWDGGLYGLGLYLETNAPMDPAAAALWGTTPEGKEFMRLCSESWAEAAIASGDEPEAARASAARVLAFYTTAPEDESGN</sequence>